<feature type="compositionally biased region" description="Low complexity" evidence="6">
    <location>
        <begin position="398"/>
        <end position="407"/>
    </location>
</feature>
<sequence>MQMPYSDVDVRTPIFYRHNFASALEEQSRKAYARFTHMPVVAEHLPRGAASAARVAEYGANRLRSLGDLEKVLRTILGDLGPKAGARSFSCSLRGPGMEEVDGTVTSPSFFVSVQSPHTLTSQREDECDAQCASAPAYDLLAAGAITGNGDSGGPPRSSPKKAVRPVSFPAGSCNATLRIRRNAVGDQRPSESKAARLWRWMREWVWRGVNPSAPASPSIVRHQEESGMYGVDGAGAGFHRCESTAGATAPRAHLPTQPPVQNASSLGVPTWVRTAFTPAAAAAAAATVDNTHPCSSRVPRDAPTQAACTASAEQSMRLTRTDTVPVDESGSEFYSAPLSGAVGAAAGHTSPSTTSSGNAGDRRRGMDPLRTGDTEEINSQWTYSPRSTQEPSPPPSNAGAASSSRRCSAEKRAAQDGSEDKALEDSGHEKAPAGGSFPSSPPSGASTHANVSVAEDHASAFHGEGQWRQTNRSELPAPVASAVVVGAVVHSSEAEPYSEDNRVRAGGASALSLPHSDTPSVALNTNTPPMVPQSTTSASSSPTGCHEAWQGGAAPSCSTAATGVLERWDRRVYAVELVGWLHLLVWVRCEVIHFLRDLSGVQGFVAWSAWYWSWAQDHPRQASLHQALSSRRFWRGVLARGFTEQLSQVQYETSEHMFTLNNAFHLIVSYIGAVYTSLDQLNSAILQIQHHCEMTTSPVAAAAAAAAARSCVAGLGAGGGGKGGGIAGFTSVPELSMSISRGAYTVGRRGILSNQNSDFRSFAPAAAEADDFSSFAPRTRCGLDMHADPAVGPQSASRPGFEDACAQDSAKDSEMADAAEEVEAVAALHVLDKLRQAVWSMLQEQRSMFRSSGQQPDALELDDFFGRPDGLMHADGHSFGNASVTHASGGAPVNVESVFNTATAGEVHLGGASMRLQDDTWRPAEDKDGERPVTARDGAAVLLQCVQQSQRLLLRLKLLVQRAHSPPASRHWQRIVVAAATTIPPFVWLYRKSPAELMEIARGRYRLAQQIVKSYLLDPIAQLKESFFYVRPGVEDRRGAFECDAMSLANIVRDFHEDMYPNMPQDRLDQMRDRTLGRLVAGVADPEGMGLIDQQYRCSLRHPIRSVIFGELPRILLVQLSYQALEMSRVANSVDEVLVGNDLNFKIMALLPVFAAGGLLVSWGLLRHRANYKPVRMRMKLLWRSLFRVICFAGNGQRVLPPFMRGLPQRAEVGVRLSDSVHFAQRPFAAGRANTERSALNNSTHRLRHGGAKRDSHSTAAAAAAVGVATACALRRTEAGHVEVADPVSFAESSEDDNNSLAASVNTHEGAVSARQLNNYEQGMVLLLSHVIRSLAAEYLRSYEYFHELLEDLNDLESVQSSRHQRLATLERMRATHTSLF</sequence>
<proteinExistence type="predicted"/>
<feature type="region of interest" description="Disordered" evidence="6">
    <location>
        <begin position="290"/>
        <end position="322"/>
    </location>
</feature>
<feature type="region of interest" description="Disordered" evidence="6">
    <location>
        <begin position="146"/>
        <end position="168"/>
    </location>
</feature>
<feature type="compositionally biased region" description="Low complexity" evidence="6">
    <location>
        <begin position="433"/>
        <end position="447"/>
    </location>
</feature>
<feature type="compositionally biased region" description="Polar residues" evidence="6">
    <location>
        <begin position="516"/>
        <end position="529"/>
    </location>
</feature>
<organism evidence="8 9">
    <name type="scientific">Leptomonas seymouri</name>
    <dbReference type="NCBI Taxonomy" id="5684"/>
    <lineage>
        <taxon>Eukaryota</taxon>
        <taxon>Discoba</taxon>
        <taxon>Euglenozoa</taxon>
        <taxon>Kinetoplastea</taxon>
        <taxon>Metakinetoplastina</taxon>
        <taxon>Trypanosomatida</taxon>
        <taxon>Trypanosomatidae</taxon>
        <taxon>Leishmaniinae</taxon>
        <taxon>Leptomonas</taxon>
    </lineage>
</organism>
<feature type="compositionally biased region" description="Basic and acidic residues" evidence="6">
    <location>
        <begin position="408"/>
        <end position="432"/>
    </location>
</feature>
<protein>
    <recommendedName>
        <fullName evidence="10">ATP synthase regulation protein NCA2</fullName>
    </recommendedName>
</protein>
<dbReference type="PANTHER" id="PTHR28234">
    <property type="entry name" value="NUCLEAR CONTROL OF ATPASE PROTEIN 2"/>
    <property type="match status" value="1"/>
</dbReference>
<dbReference type="OMA" id="FFHELME"/>
<feature type="compositionally biased region" description="Polar residues" evidence="6">
    <location>
        <begin position="350"/>
        <end position="359"/>
    </location>
</feature>
<keyword evidence="4" id="KW-0496">Mitochondrion</keyword>
<dbReference type="Proteomes" id="UP000038009">
    <property type="component" value="Unassembled WGS sequence"/>
</dbReference>
<accession>A0A0N1I755</accession>
<evidence type="ECO:0000313" key="9">
    <source>
        <dbReference type="Proteomes" id="UP000038009"/>
    </source>
</evidence>
<evidence type="ECO:0000256" key="3">
    <source>
        <dbReference type="ARBA" id="ARBA00022989"/>
    </source>
</evidence>
<feature type="compositionally biased region" description="Polar residues" evidence="6">
    <location>
        <begin position="307"/>
        <end position="322"/>
    </location>
</feature>
<keyword evidence="9" id="KW-1185">Reference proteome</keyword>
<dbReference type="PANTHER" id="PTHR28234:SF1">
    <property type="entry name" value="NUCLEAR CONTROL OF ATPASE PROTEIN 2"/>
    <property type="match status" value="1"/>
</dbReference>
<name>A0A0N1I755_LEPSE</name>
<keyword evidence="5 7" id="KW-0472">Membrane</keyword>
<feature type="compositionally biased region" description="Low complexity" evidence="6">
    <location>
        <begin position="535"/>
        <end position="544"/>
    </location>
</feature>
<evidence type="ECO:0000256" key="6">
    <source>
        <dbReference type="SAM" id="MobiDB-lite"/>
    </source>
</evidence>
<evidence type="ECO:0000256" key="7">
    <source>
        <dbReference type="SAM" id="Phobius"/>
    </source>
</evidence>
<evidence type="ECO:0008006" key="10">
    <source>
        <dbReference type="Google" id="ProtNLM"/>
    </source>
</evidence>
<evidence type="ECO:0000256" key="1">
    <source>
        <dbReference type="ARBA" id="ARBA00004225"/>
    </source>
</evidence>
<feature type="transmembrane region" description="Helical" evidence="7">
    <location>
        <begin position="1146"/>
        <end position="1167"/>
    </location>
</feature>
<dbReference type="Pfam" id="PF08637">
    <property type="entry name" value="NCA2"/>
    <property type="match status" value="2"/>
</dbReference>
<gene>
    <name evidence="8" type="ORF">ABL78_2764</name>
</gene>
<reference evidence="8 9" key="1">
    <citation type="journal article" date="2015" name="PLoS Pathog.">
        <title>Leptomonas seymouri: Adaptations to the Dixenous Life Cycle Analyzed by Genome Sequencing, Transcriptome Profiling and Co-infection with Leishmania donovani.</title>
        <authorList>
            <person name="Kraeva N."/>
            <person name="Butenko A."/>
            <person name="Hlavacova J."/>
            <person name="Kostygov A."/>
            <person name="Myskova J."/>
            <person name="Grybchuk D."/>
            <person name="Lestinova T."/>
            <person name="Votypka J."/>
            <person name="Volf P."/>
            <person name="Opperdoes F."/>
            <person name="Flegontov P."/>
            <person name="Lukes J."/>
            <person name="Yurchenko V."/>
        </authorList>
    </citation>
    <scope>NUCLEOTIDE SEQUENCE [LARGE SCALE GENOMIC DNA]</scope>
    <source>
        <strain evidence="8 9">ATCC 30220</strain>
    </source>
</reference>
<dbReference type="EMBL" id="LJSK01000060">
    <property type="protein sequence ID" value="KPI88131.1"/>
    <property type="molecule type" value="Genomic_DNA"/>
</dbReference>
<feature type="compositionally biased region" description="Basic and acidic residues" evidence="6">
    <location>
        <begin position="361"/>
        <end position="374"/>
    </location>
</feature>
<dbReference type="OrthoDB" id="413313at2759"/>
<feature type="region of interest" description="Disordered" evidence="6">
    <location>
        <begin position="343"/>
        <end position="450"/>
    </location>
</feature>
<keyword evidence="3 7" id="KW-1133">Transmembrane helix</keyword>
<evidence type="ECO:0000256" key="5">
    <source>
        <dbReference type="ARBA" id="ARBA00023136"/>
    </source>
</evidence>
<comment type="subcellular location">
    <subcellularLocation>
        <location evidence="1">Mitochondrion membrane</location>
        <topology evidence="1">Multi-pass membrane protein</topology>
    </subcellularLocation>
</comment>
<dbReference type="GO" id="GO:0005741">
    <property type="term" value="C:mitochondrial outer membrane"/>
    <property type="evidence" value="ECO:0007669"/>
    <property type="project" value="TreeGrafter"/>
</dbReference>
<evidence type="ECO:0000313" key="8">
    <source>
        <dbReference type="EMBL" id="KPI88131.1"/>
    </source>
</evidence>
<dbReference type="InterPro" id="IPR013946">
    <property type="entry name" value="NCA2-like"/>
</dbReference>
<feature type="compositionally biased region" description="Polar residues" evidence="6">
    <location>
        <begin position="378"/>
        <end position="391"/>
    </location>
</feature>
<comment type="caution">
    <text evidence="8">The sequence shown here is derived from an EMBL/GenBank/DDBJ whole genome shotgun (WGS) entry which is preliminary data.</text>
</comment>
<dbReference type="VEuPathDB" id="TriTrypDB:Lsey_0060_0060"/>
<feature type="region of interest" description="Disordered" evidence="6">
    <location>
        <begin position="510"/>
        <end position="548"/>
    </location>
</feature>
<evidence type="ECO:0000256" key="4">
    <source>
        <dbReference type="ARBA" id="ARBA00023128"/>
    </source>
</evidence>
<evidence type="ECO:0000256" key="2">
    <source>
        <dbReference type="ARBA" id="ARBA00022692"/>
    </source>
</evidence>
<keyword evidence="2 7" id="KW-0812">Transmembrane</keyword>